<protein>
    <submittedName>
        <fullName evidence="3">IS110 family transposase</fullName>
    </submittedName>
</protein>
<comment type="caution">
    <text evidence="3">The sequence shown here is derived from an EMBL/GenBank/DDBJ whole genome shotgun (WGS) entry which is preliminary data.</text>
</comment>
<feature type="coiled-coil region" evidence="1">
    <location>
        <begin position="31"/>
        <end position="58"/>
    </location>
</feature>
<name>A0A9D6QSF6_9BACT</name>
<evidence type="ECO:0000256" key="1">
    <source>
        <dbReference type="SAM" id="Coils"/>
    </source>
</evidence>
<evidence type="ECO:0000313" key="3">
    <source>
        <dbReference type="EMBL" id="MBI3627969.1"/>
    </source>
</evidence>
<dbReference type="InterPro" id="IPR047650">
    <property type="entry name" value="Transpos_IS110"/>
</dbReference>
<accession>A0A9D6QSF6</accession>
<proteinExistence type="predicted"/>
<feature type="domain" description="Transposase IS116/IS110/IS902 C-terminal" evidence="2">
    <location>
        <begin position="61"/>
        <end position="133"/>
    </location>
</feature>
<dbReference type="InterPro" id="IPR003346">
    <property type="entry name" value="Transposase_20"/>
</dbReference>
<dbReference type="AlphaFoldDB" id="A0A9D6QSF6"/>
<reference evidence="3" key="1">
    <citation type="submission" date="2020-07" db="EMBL/GenBank/DDBJ databases">
        <title>Huge and variable diversity of episymbiotic CPR bacteria and DPANN archaea in groundwater ecosystems.</title>
        <authorList>
            <person name="He C.Y."/>
            <person name="Keren R."/>
            <person name="Whittaker M."/>
            <person name="Farag I.F."/>
            <person name="Doudna J."/>
            <person name="Cate J.H.D."/>
            <person name="Banfield J.F."/>
        </authorList>
    </citation>
    <scope>NUCLEOTIDE SEQUENCE</scope>
    <source>
        <strain evidence="3">NC_groundwater_972_Pr1_S-0.2um_49_27</strain>
    </source>
</reference>
<evidence type="ECO:0000259" key="2">
    <source>
        <dbReference type="Pfam" id="PF02371"/>
    </source>
</evidence>
<keyword evidence="1" id="KW-0175">Coiled coil</keyword>
<evidence type="ECO:0000313" key="4">
    <source>
        <dbReference type="Proteomes" id="UP000808388"/>
    </source>
</evidence>
<dbReference type="GO" id="GO:0003677">
    <property type="term" value="F:DNA binding"/>
    <property type="evidence" value="ECO:0007669"/>
    <property type="project" value="InterPro"/>
</dbReference>
<sequence length="134" mass="15098">MKFKDPFSLKALRYWMRSAPKDTDAILEQWMKRAVHRLLDLREEIQEIEGELTAMMKENGQTLSTASGCGVVIAAEIIGEIGDVARFHSPGALAKYAGCAPREHSSGKTTRWRKTKGGNRRLNRSFHRLALSQI</sequence>
<dbReference type="Pfam" id="PF02371">
    <property type="entry name" value="Transposase_20"/>
    <property type="match status" value="1"/>
</dbReference>
<dbReference type="GO" id="GO:0006313">
    <property type="term" value="P:DNA transposition"/>
    <property type="evidence" value="ECO:0007669"/>
    <property type="project" value="InterPro"/>
</dbReference>
<dbReference type="PANTHER" id="PTHR33055:SF3">
    <property type="entry name" value="PUTATIVE TRANSPOSASE FOR IS117-RELATED"/>
    <property type="match status" value="1"/>
</dbReference>
<gene>
    <name evidence="3" type="ORF">HY220_04495</name>
</gene>
<dbReference type="PANTHER" id="PTHR33055">
    <property type="entry name" value="TRANSPOSASE FOR INSERTION SEQUENCE ELEMENT IS1111A"/>
    <property type="match status" value="1"/>
</dbReference>
<dbReference type="EMBL" id="JACQCQ010000018">
    <property type="protein sequence ID" value="MBI3627969.1"/>
    <property type="molecule type" value="Genomic_DNA"/>
</dbReference>
<dbReference type="GO" id="GO:0004803">
    <property type="term" value="F:transposase activity"/>
    <property type="evidence" value="ECO:0007669"/>
    <property type="project" value="InterPro"/>
</dbReference>
<organism evidence="3 4">
    <name type="scientific">Candidatus Sungiibacteriota bacterium</name>
    <dbReference type="NCBI Taxonomy" id="2750080"/>
    <lineage>
        <taxon>Bacteria</taxon>
        <taxon>Candidatus Sungiibacteriota</taxon>
    </lineage>
</organism>
<dbReference type="Proteomes" id="UP000808388">
    <property type="component" value="Unassembled WGS sequence"/>
</dbReference>